<dbReference type="AlphaFoldDB" id="A0A1R2B583"/>
<keyword evidence="5" id="KW-0333">Golgi apparatus</keyword>
<reference evidence="8 9" key="1">
    <citation type="submission" date="2016-11" db="EMBL/GenBank/DDBJ databases">
        <title>The macronuclear genome of Stentor coeruleus: a giant cell with tiny introns.</title>
        <authorList>
            <person name="Slabodnick M."/>
            <person name="Ruby J.G."/>
            <person name="Reiff S.B."/>
            <person name="Swart E.C."/>
            <person name="Gosai S."/>
            <person name="Prabakaran S."/>
            <person name="Witkowska E."/>
            <person name="Larue G.E."/>
            <person name="Fisher S."/>
            <person name="Freeman R.M."/>
            <person name="Gunawardena J."/>
            <person name="Chu W."/>
            <person name="Stover N.A."/>
            <person name="Gregory B.D."/>
            <person name="Nowacki M."/>
            <person name="Derisi J."/>
            <person name="Roy S.W."/>
            <person name="Marshall W.F."/>
            <person name="Sood P."/>
        </authorList>
    </citation>
    <scope>NUCLEOTIDE SEQUENCE [LARGE SCALE GENOMIC DNA]</scope>
    <source>
        <strain evidence="8">WM001</strain>
    </source>
</reference>
<dbReference type="GO" id="GO:0000938">
    <property type="term" value="C:GARP complex"/>
    <property type="evidence" value="ECO:0007669"/>
    <property type="project" value="TreeGrafter"/>
</dbReference>
<keyword evidence="9" id="KW-1185">Reference proteome</keyword>
<keyword evidence="3" id="KW-0813">Transport</keyword>
<protein>
    <recommendedName>
        <fullName evidence="10">Exocyst complex component Sec3 C-terminal domain-containing protein</fullName>
    </recommendedName>
</protein>
<dbReference type="EMBL" id="MPUH01000945">
    <property type="protein sequence ID" value="OMJ71917.1"/>
    <property type="molecule type" value="Genomic_DNA"/>
</dbReference>
<evidence type="ECO:0000313" key="8">
    <source>
        <dbReference type="EMBL" id="OMJ71917.1"/>
    </source>
</evidence>
<dbReference type="Pfam" id="PF04129">
    <property type="entry name" value="Vps52_CC"/>
    <property type="match status" value="1"/>
</dbReference>
<dbReference type="GO" id="GO:0006896">
    <property type="term" value="P:Golgi to vacuole transport"/>
    <property type="evidence" value="ECO:0007669"/>
    <property type="project" value="TreeGrafter"/>
</dbReference>
<dbReference type="OrthoDB" id="19482at2759"/>
<evidence type="ECO:0008006" key="10">
    <source>
        <dbReference type="Google" id="ProtNLM"/>
    </source>
</evidence>
<comment type="caution">
    <text evidence="8">The sequence shown here is derived from an EMBL/GenBank/DDBJ whole genome shotgun (WGS) entry which is preliminary data.</text>
</comment>
<sequence>MDVREYSEKVKAQLLEVESESIINITACQEEIAELYTELSTSNQILYSLESMLTKFQKDLGNISTEIKSLQEQSQCMSISLKNRKNLDNQLNTYLDKITLSPKLIDNICNKEIDEEFINYINELREKLTFFKNDGKINTEHGEVFALSMQEILPELRRLNTKAASKIRIFILNLIQSLNKPKANFQVLQETKLIKYKNLLLYLRENSSESFIEICMNYNDILSGLYLNHFKVYSSSIKKMIKEDSSRYDLICFEHIDNKNTYVHGFDIKNRLVLLENLENIDPIVSHVAKKENKKYYIEEIFHSIFRILSDICTFNFLFVVDFFNMRPDQYQPIFGEIFTKTFQLIIDTLTSMLSGTYDLIGLFLILRINSAFQAVVEKRGLFIMNAFFEKVRIVVWPRLQCLLDNVLREMDLAKYLKTNDVSIHAVTKRFTQFVMVLHKTSPTDDMCRQRFSLFKKSYINLLERISNSINDGKNQMVFMINNLDYFLNEFQKANVVLYGEFALIENDFHSFVENFIENQLNEIFREIMMFRIEDNDAKSIEILLHDFNSNWKRRLEIIETIEKDLFVSENTQKDVLKRTNTKLLMKYSDFVDQVKKQHPQLSKIVVSVHSLMAEIQR</sequence>
<comment type="similarity">
    <text evidence="2">Belongs to the VPS52 family.</text>
</comment>
<comment type="subcellular location">
    <subcellularLocation>
        <location evidence="1">Golgi apparatus</location>
        <location evidence="1">trans-Golgi network</location>
    </subcellularLocation>
</comment>
<dbReference type="InterPro" id="IPR007258">
    <property type="entry name" value="Vps52"/>
</dbReference>
<feature type="domain" description="Vps52 C-terminal" evidence="7">
    <location>
        <begin position="222"/>
        <end position="495"/>
    </location>
</feature>
<name>A0A1R2B583_9CILI</name>
<dbReference type="Pfam" id="PF20655">
    <property type="entry name" value="Vps52_C"/>
    <property type="match status" value="1"/>
</dbReference>
<evidence type="ECO:0000256" key="3">
    <source>
        <dbReference type="ARBA" id="ARBA00022448"/>
    </source>
</evidence>
<dbReference type="InterPro" id="IPR048319">
    <property type="entry name" value="Vps52_CC"/>
</dbReference>
<dbReference type="PANTHER" id="PTHR14190">
    <property type="entry name" value="SUPPRESSOR OF ACTIN MUTATIONS 2/VACUOLAR PROTEIN SORTING 52"/>
    <property type="match status" value="1"/>
</dbReference>
<evidence type="ECO:0000259" key="6">
    <source>
        <dbReference type="Pfam" id="PF04129"/>
    </source>
</evidence>
<dbReference type="GO" id="GO:0005829">
    <property type="term" value="C:cytosol"/>
    <property type="evidence" value="ECO:0007669"/>
    <property type="project" value="GOC"/>
</dbReference>
<evidence type="ECO:0000256" key="1">
    <source>
        <dbReference type="ARBA" id="ARBA00004601"/>
    </source>
</evidence>
<evidence type="ECO:0000256" key="5">
    <source>
        <dbReference type="ARBA" id="ARBA00023034"/>
    </source>
</evidence>
<dbReference type="GO" id="GO:0015031">
    <property type="term" value="P:protein transport"/>
    <property type="evidence" value="ECO:0007669"/>
    <property type="project" value="UniProtKB-KW"/>
</dbReference>
<feature type="domain" description="Vps52 coiled-coil" evidence="6">
    <location>
        <begin position="30"/>
        <end position="203"/>
    </location>
</feature>
<dbReference type="GO" id="GO:0042147">
    <property type="term" value="P:retrograde transport, endosome to Golgi"/>
    <property type="evidence" value="ECO:0007669"/>
    <property type="project" value="TreeGrafter"/>
</dbReference>
<dbReference type="GO" id="GO:0032456">
    <property type="term" value="P:endocytic recycling"/>
    <property type="evidence" value="ECO:0007669"/>
    <property type="project" value="TreeGrafter"/>
</dbReference>
<evidence type="ECO:0000256" key="4">
    <source>
        <dbReference type="ARBA" id="ARBA00022927"/>
    </source>
</evidence>
<gene>
    <name evidence="8" type="ORF">SteCoe_29754</name>
</gene>
<evidence type="ECO:0000259" key="7">
    <source>
        <dbReference type="Pfam" id="PF20655"/>
    </source>
</evidence>
<dbReference type="InterPro" id="IPR048361">
    <property type="entry name" value="Vps52_C"/>
</dbReference>
<dbReference type="Proteomes" id="UP000187209">
    <property type="component" value="Unassembled WGS sequence"/>
</dbReference>
<proteinExistence type="inferred from homology"/>
<evidence type="ECO:0000313" key="9">
    <source>
        <dbReference type="Proteomes" id="UP000187209"/>
    </source>
</evidence>
<accession>A0A1R2B583</accession>
<evidence type="ECO:0000256" key="2">
    <source>
        <dbReference type="ARBA" id="ARBA00008180"/>
    </source>
</evidence>
<dbReference type="GO" id="GO:0019905">
    <property type="term" value="F:syntaxin binding"/>
    <property type="evidence" value="ECO:0007669"/>
    <property type="project" value="TreeGrafter"/>
</dbReference>
<keyword evidence="4" id="KW-0653">Protein transport</keyword>
<dbReference type="PANTHER" id="PTHR14190:SF7">
    <property type="entry name" value="VACUOLAR PROTEIN SORTING-ASSOCIATED PROTEIN 52 HOMOLOG"/>
    <property type="match status" value="1"/>
</dbReference>
<organism evidence="8 9">
    <name type="scientific">Stentor coeruleus</name>
    <dbReference type="NCBI Taxonomy" id="5963"/>
    <lineage>
        <taxon>Eukaryota</taxon>
        <taxon>Sar</taxon>
        <taxon>Alveolata</taxon>
        <taxon>Ciliophora</taxon>
        <taxon>Postciliodesmatophora</taxon>
        <taxon>Heterotrichea</taxon>
        <taxon>Heterotrichida</taxon>
        <taxon>Stentoridae</taxon>
        <taxon>Stentor</taxon>
    </lineage>
</organism>